<accession>W1NNW3</accession>
<evidence type="ECO:0000313" key="3">
    <source>
        <dbReference type="Proteomes" id="UP000017836"/>
    </source>
</evidence>
<dbReference type="HOGENOM" id="CLU_180306_0_0_1"/>
<dbReference type="Proteomes" id="UP000017836">
    <property type="component" value="Unassembled WGS sequence"/>
</dbReference>
<keyword evidence="3" id="KW-1185">Reference proteome</keyword>
<protein>
    <submittedName>
        <fullName evidence="2">Uncharacterized protein</fullName>
    </submittedName>
</protein>
<dbReference type="InterPro" id="IPR036426">
    <property type="entry name" value="Bulb-type_lectin_dom_sf"/>
</dbReference>
<dbReference type="SUPFAM" id="SSF51110">
    <property type="entry name" value="alpha-D-mannose-specific plant lectins"/>
    <property type="match status" value="1"/>
</dbReference>
<dbReference type="AlphaFoldDB" id="W1NNW3"/>
<evidence type="ECO:0000313" key="2">
    <source>
        <dbReference type="EMBL" id="ERM97681.1"/>
    </source>
</evidence>
<feature type="chain" id="PRO_5004806749" evidence="1">
    <location>
        <begin position="25"/>
        <end position="101"/>
    </location>
</feature>
<keyword evidence="1" id="KW-0732">Signal</keyword>
<reference evidence="3" key="1">
    <citation type="journal article" date="2013" name="Science">
        <title>The Amborella genome and the evolution of flowering plants.</title>
        <authorList>
            <consortium name="Amborella Genome Project"/>
        </authorList>
    </citation>
    <scope>NUCLEOTIDE SEQUENCE [LARGE SCALE GENOMIC DNA]</scope>
</reference>
<proteinExistence type="predicted"/>
<dbReference type="EMBL" id="KI395898">
    <property type="protein sequence ID" value="ERM97681.1"/>
    <property type="molecule type" value="Genomic_DNA"/>
</dbReference>
<dbReference type="Gene3D" id="2.90.10.10">
    <property type="entry name" value="Bulb-type lectin domain"/>
    <property type="match status" value="1"/>
</dbReference>
<name>W1NNW3_AMBTC</name>
<gene>
    <name evidence="2" type="ORF">AMTR_s00130p00115120</name>
</gene>
<organism evidence="2 3">
    <name type="scientific">Amborella trichopoda</name>
    <dbReference type="NCBI Taxonomy" id="13333"/>
    <lineage>
        <taxon>Eukaryota</taxon>
        <taxon>Viridiplantae</taxon>
        <taxon>Streptophyta</taxon>
        <taxon>Embryophyta</taxon>
        <taxon>Tracheophyta</taxon>
        <taxon>Spermatophyta</taxon>
        <taxon>Magnoliopsida</taxon>
        <taxon>Amborellales</taxon>
        <taxon>Amborellaceae</taxon>
        <taxon>Amborella</taxon>
    </lineage>
</organism>
<evidence type="ECO:0000256" key="1">
    <source>
        <dbReference type="SAM" id="SignalP"/>
    </source>
</evidence>
<sequence>MAATPWFLLLLLAISFSLLLPSFADNATCLADNARCLANPNGKNILHSGCRLNAGESLKEGDYNLVMQGDCNLVRKRGSQPICYTDSPQRHQLLLHTANGW</sequence>
<dbReference type="Gramene" id="ERM97681">
    <property type="protein sequence ID" value="ERM97681"/>
    <property type="gene ID" value="AMTR_s00130p00115120"/>
</dbReference>
<feature type="signal peptide" evidence="1">
    <location>
        <begin position="1"/>
        <end position="24"/>
    </location>
</feature>